<comment type="caution">
    <text evidence="7">The sequence shown here is derived from an EMBL/GenBank/DDBJ whole genome shotgun (WGS) entry which is preliminary data.</text>
</comment>
<evidence type="ECO:0000256" key="5">
    <source>
        <dbReference type="SAM" id="SignalP"/>
    </source>
</evidence>
<feature type="compositionally biased region" description="Pro residues" evidence="3">
    <location>
        <begin position="386"/>
        <end position="405"/>
    </location>
</feature>
<keyword evidence="4" id="KW-0812">Transmembrane</keyword>
<sequence>MYNNTKILLVLLTLLPGSEPGPGSLPGVANITLVNVDKDPTHPLLGNLTSDLTVVVSNNTIEKYVNCNNGLKSQGILIKKQSVPSPIIIKDNITGGIGEYSFRLQLQAQNRLYSLSLYNNDTLVMNFTAEAGCRAPPSPVNGSIEEYRSTEEGAEIQFHCHDGYTPNEWMSSQCLNSSWSPHPMDLVCVLPDPDTPDPDDVTSDPNSNHGSTSVKKGGELVIVGVSSAISLLFLFIVGVAVVFCCCRRKIGENTIYTEMLATSPPPSGTTGGRTTTSFTYHYEDPVSPSDSLGRYTIAQSTTRATNDCPPAPGLQASPPQSTHLNEEPVSPSRPESPEGTPPPVPPYRGSSPELHSSLSTLPLVKVNSPESIACGPTGASYCGSQPVPPEDPAPPKLPPRPPAKPPAKVTGKHRLEYADVVPQQSSRGNPILPPPPSGRDNTVYSEVRTDLKVDVATTVNKYDRCVTLDNIMRQIRPLAHKWSNFANFLELQDPGMPDIHNDWEYPNMGEVSGLVRHSGFPELADAINRVYVTGIVTVRR</sequence>
<evidence type="ECO:0000313" key="7">
    <source>
        <dbReference type="EMBL" id="CAI8043553.1"/>
    </source>
</evidence>
<dbReference type="SUPFAM" id="SSF57535">
    <property type="entry name" value="Complement control module/SCR domain"/>
    <property type="match status" value="1"/>
</dbReference>
<feature type="transmembrane region" description="Helical" evidence="4">
    <location>
        <begin position="220"/>
        <end position="246"/>
    </location>
</feature>
<dbReference type="CDD" id="cd00033">
    <property type="entry name" value="CCP"/>
    <property type="match status" value="1"/>
</dbReference>
<evidence type="ECO:0000313" key="8">
    <source>
        <dbReference type="Proteomes" id="UP001174909"/>
    </source>
</evidence>
<keyword evidence="2" id="KW-0768">Sushi</keyword>
<evidence type="ECO:0000256" key="1">
    <source>
        <dbReference type="ARBA" id="ARBA00023157"/>
    </source>
</evidence>
<dbReference type="Proteomes" id="UP001174909">
    <property type="component" value="Unassembled WGS sequence"/>
</dbReference>
<feature type="chain" id="PRO_5041463237" description="Sushi domain-containing protein" evidence="5">
    <location>
        <begin position="21"/>
        <end position="540"/>
    </location>
</feature>
<dbReference type="PROSITE" id="PS50923">
    <property type="entry name" value="SUSHI"/>
    <property type="match status" value="1"/>
</dbReference>
<evidence type="ECO:0000259" key="6">
    <source>
        <dbReference type="PROSITE" id="PS50923"/>
    </source>
</evidence>
<dbReference type="SMART" id="SM00032">
    <property type="entry name" value="CCP"/>
    <property type="match status" value="1"/>
</dbReference>
<dbReference type="Pfam" id="PF00084">
    <property type="entry name" value="Sushi"/>
    <property type="match status" value="1"/>
</dbReference>
<dbReference type="InterPro" id="IPR035976">
    <property type="entry name" value="Sushi/SCR/CCP_sf"/>
</dbReference>
<name>A0AA35X333_GEOBA</name>
<keyword evidence="4" id="KW-0472">Membrane</keyword>
<keyword evidence="5" id="KW-0732">Signal</keyword>
<keyword evidence="1" id="KW-1015">Disulfide bond</keyword>
<feature type="domain" description="Sushi" evidence="6">
    <location>
        <begin position="131"/>
        <end position="190"/>
    </location>
</feature>
<comment type="caution">
    <text evidence="2">Lacks conserved residue(s) required for the propagation of feature annotation.</text>
</comment>
<keyword evidence="8" id="KW-1185">Reference proteome</keyword>
<feature type="region of interest" description="Disordered" evidence="3">
    <location>
        <begin position="261"/>
        <end position="355"/>
    </location>
</feature>
<evidence type="ECO:0000256" key="3">
    <source>
        <dbReference type="SAM" id="MobiDB-lite"/>
    </source>
</evidence>
<dbReference type="AlphaFoldDB" id="A0AA35X333"/>
<evidence type="ECO:0000256" key="2">
    <source>
        <dbReference type="PROSITE-ProRule" id="PRU00302"/>
    </source>
</evidence>
<feature type="region of interest" description="Disordered" evidence="3">
    <location>
        <begin position="191"/>
        <end position="214"/>
    </location>
</feature>
<dbReference type="Gene3D" id="2.10.70.10">
    <property type="entry name" value="Complement Module, domain 1"/>
    <property type="match status" value="1"/>
</dbReference>
<gene>
    <name evidence="7" type="ORF">GBAR_LOCUS24156</name>
</gene>
<keyword evidence="4" id="KW-1133">Transmembrane helix</keyword>
<feature type="signal peptide" evidence="5">
    <location>
        <begin position="1"/>
        <end position="20"/>
    </location>
</feature>
<dbReference type="InterPro" id="IPR000436">
    <property type="entry name" value="Sushi_SCR_CCP_dom"/>
</dbReference>
<reference evidence="7" key="1">
    <citation type="submission" date="2023-03" db="EMBL/GenBank/DDBJ databases">
        <authorList>
            <person name="Steffen K."/>
            <person name="Cardenas P."/>
        </authorList>
    </citation>
    <scope>NUCLEOTIDE SEQUENCE</scope>
</reference>
<feature type="region of interest" description="Disordered" evidence="3">
    <location>
        <begin position="382"/>
        <end position="440"/>
    </location>
</feature>
<organism evidence="7 8">
    <name type="scientific">Geodia barretti</name>
    <name type="common">Barrett's horny sponge</name>
    <dbReference type="NCBI Taxonomy" id="519541"/>
    <lineage>
        <taxon>Eukaryota</taxon>
        <taxon>Metazoa</taxon>
        <taxon>Porifera</taxon>
        <taxon>Demospongiae</taxon>
        <taxon>Heteroscleromorpha</taxon>
        <taxon>Tetractinellida</taxon>
        <taxon>Astrophorina</taxon>
        <taxon>Geodiidae</taxon>
        <taxon>Geodia</taxon>
    </lineage>
</organism>
<protein>
    <recommendedName>
        <fullName evidence="6">Sushi domain-containing protein</fullName>
    </recommendedName>
</protein>
<proteinExistence type="predicted"/>
<accession>A0AA35X333</accession>
<dbReference type="EMBL" id="CASHTH010003335">
    <property type="protein sequence ID" value="CAI8043553.1"/>
    <property type="molecule type" value="Genomic_DNA"/>
</dbReference>
<evidence type="ECO:0000256" key="4">
    <source>
        <dbReference type="SAM" id="Phobius"/>
    </source>
</evidence>